<organism evidence="6 7">
    <name type="scientific">Megasphaera paucivorans</name>
    <dbReference type="NCBI Taxonomy" id="349095"/>
    <lineage>
        <taxon>Bacteria</taxon>
        <taxon>Bacillati</taxon>
        <taxon>Bacillota</taxon>
        <taxon>Negativicutes</taxon>
        <taxon>Veillonellales</taxon>
        <taxon>Veillonellaceae</taxon>
        <taxon>Megasphaera</taxon>
    </lineage>
</organism>
<dbReference type="EC" id="4.2.-.-" evidence="4"/>
<accession>A0A1H0C3Q5</accession>
<dbReference type="InterPro" id="IPR007214">
    <property type="entry name" value="YbaK/aa-tRNA-synth-assoc-dom"/>
</dbReference>
<evidence type="ECO:0000256" key="2">
    <source>
        <dbReference type="ARBA" id="ARBA00022917"/>
    </source>
</evidence>
<proteinExistence type="inferred from homology"/>
<comment type="similarity">
    <text evidence="1 4">Belongs to the prolyl-tRNA editing family. YbaK/EbsC subfamily.</text>
</comment>
<sequence length="170" mass="18410">MAKTKKTNVMRILDKKQIVYSTKAYDYDETDLSGVHAAAELGLNPEAVFKTLVAQGNKTGPVVFCIPCDKELDLKKAAQCSGNKNVHLLHVKELLALTGYIRGGCSPIGMKKQFPTYIDESAKRHETISISAGMRGQQVLVAPDDAAAVIGAEFCALIMEGITLTEGRVR</sequence>
<dbReference type="PANTHER" id="PTHR30411">
    <property type="entry name" value="CYTOPLASMIC PROTEIN"/>
    <property type="match status" value="1"/>
</dbReference>
<reference evidence="6 7" key="1">
    <citation type="submission" date="2016-10" db="EMBL/GenBank/DDBJ databases">
        <authorList>
            <person name="de Groot N.N."/>
        </authorList>
    </citation>
    <scope>NUCLEOTIDE SEQUENCE [LARGE SCALE GENOMIC DNA]</scope>
    <source>
        <strain evidence="6 7">DSM 16981</strain>
    </source>
</reference>
<evidence type="ECO:0000313" key="7">
    <source>
        <dbReference type="Proteomes" id="UP000199309"/>
    </source>
</evidence>
<dbReference type="Proteomes" id="UP000199309">
    <property type="component" value="Unassembled WGS sequence"/>
</dbReference>
<evidence type="ECO:0000256" key="1">
    <source>
        <dbReference type="ARBA" id="ARBA00009798"/>
    </source>
</evidence>
<evidence type="ECO:0000313" key="6">
    <source>
        <dbReference type="EMBL" id="SDN52492.1"/>
    </source>
</evidence>
<protein>
    <recommendedName>
        <fullName evidence="4">Cys-tRNA(Pro)/Cys-tRNA(Cys) deacylase</fullName>
        <ecNumber evidence="4">4.2.-.-</ecNumber>
    </recommendedName>
</protein>
<dbReference type="GO" id="GO:0006412">
    <property type="term" value="P:translation"/>
    <property type="evidence" value="ECO:0007669"/>
    <property type="project" value="UniProtKB-KW"/>
</dbReference>
<name>A0A1H0C3Q5_9FIRM</name>
<evidence type="ECO:0000256" key="4">
    <source>
        <dbReference type="PIRNR" id="PIRNR006181"/>
    </source>
</evidence>
<dbReference type="PANTHER" id="PTHR30411:SF0">
    <property type="entry name" value="CYS-TRNA(PRO)_CYS-TRNA(CYS) DEACYLASE YBAK"/>
    <property type="match status" value="1"/>
</dbReference>
<feature type="domain" description="YbaK/aminoacyl-tRNA synthetase-associated" evidence="5">
    <location>
        <begin position="37"/>
        <end position="146"/>
    </location>
</feature>
<dbReference type="EMBL" id="FNHQ01000064">
    <property type="protein sequence ID" value="SDN52492.1"/>
    <property type="molecule type" value="Genomic_DNA"/>
</dbReference>
<keyword evidence="2 4" id="KW-0648">Protein biosynthesis</keyword>
<dbReference type="GO" id="GO:0002161">
    <property type="term" value="F:aminoacyl-tRNA deacylase activity"/>
    <property type="evidence" value="ECO:0007669"/>
    <property type="project" value="InterPro"/>
</dbReference>
<dbReference type="RefSeq" id="WP_091653253.1">
    <property type="nucleotide sequence ID" value="NZ_FNHQ01000064.1"/>
</dbReference>
<dbReference type="STRING" id="349095.SAMN05660299_02841"/>
<dbReference type="Gene3D" id="3.90.960.10">
    <property type="entry name" value="YbaK/aminoacyl-tRNA synthetase-associated domain"/>
    <property type="match status" value="1"/>
</dbReference>
<keyword evidence="3 4" id="KW-0456">Lyase</keyword>
<dbReference type="InterPro" id="IPR004369">
    <property type="entry name" value="Prolyl-tRNA_editing_YbaK/EbsC"/>
</dbReference>
<dbReference type="InterPro" id="IPR036754">
    <property type="entry name" value="YbaK/aa-tRNA-synt-asso_dom_sf"/>
</dbReference>
<dbReference type="PIRSF" id="PIRSF006181">
    <property type="entry name" value="EbsC_YbaK"/>
    <property type="match status" value="1"/>
</dbReference>
<dbReference type="AlphaFoldDB" id="A0A1H0C3Q5"/>
<dbReference type="OrthoDB" id="9809296at2"/>
<keyword evidence="7" id="KW-1185">Reference proteome</keyword>
<evidence type="ECO:0000259" key="5">
    <source>
        <dbReference type="Pfam" id="PF04073"/>
    </source>
</evidence>
<evidence type="ECO:0000256" key="3">
    <source>
        <dbReference type="ARBA" id="ARBA00023239"/>
    </source>
</evidence>
<dbReference type="Pfam" id="PF04073">
    <property type="entry name" value="tRNA_edit"/>
    <property type="match status" value="1"/>
</dbReference>
<gene>
    <name evidence="6" type="ORF">SAMN05660299_02841</name>
</gene>
<dbReference type="SUPFAM" id="SSF55826">
    <property type="entry name" value="YbaK/ProRS associated domain"/>
    <property type="match status" value="1"/>
</dbReference>
<dbReference type="NCBIfam" id="TIGR00011">
    <property type="entry name" value="YbaK_EbsC"/>
    <property type="match status" value="1"/>
</dbReference>
<dbReference type="CDD" id="cd00002">
    <property type="entry name" value="YbaK_deacylase"/>
    <property type="match status" value="1"/>
</dbReference>
<dbReference type="GO" id="GO:0016829">
    <property type="term" value="F:lyase activity"/>
    <property type="evidence" value="ECO:0007669"/>
    <property type="project" value="UniProtKB-KW"/>
</dbReference>